<name>B8CEP5_THAPS</name>
<keyword evidence="2" id="KW-0732">Signal</keyword>
<dbReference type="PaxDb" id="35128-Thaps11492"/>
<evidence type="ECO:0000256" key="1">
    <source>
        <dbReference type="SAM" id="MobiDB-lite"/>
    </source>
</evidence>
<evidence type="ECO:0000313" key="3">
    <source>
        <dbReference type="EMBL" id="EED88073.1"/>
    </source>
</evidence>
<dbReference type="AlphaFoldDB" id="B8CEP5"/>
<keyword evidence="4" id="KW-1185">Reference proteome</keyword>
<feature type="region of interest" description="Disordered" evidence="1">
    <location>
        <begin position="402"/>
        <end position="446"/>
    </location>
</feature>
<dbReference type="InParanoid" id="B8CEP5"/>
<accession>B8CEP5</accession>
<dbReference type="EMBL" id="CM000652">
    <property type="protein sequence ID" value="EED88073.1"/>
    <property type="molecule type" value="Genomic_DNA"/>
</dbReference>
<dbReference type="KEGG" id="tps:THAPSDRAFT_11492"/>
<feature type="chain" id="PRO_5002869389" evidence="2">
    <location>
        <begin position="24"/>
        <end position="701"/>
    </location>
</feature>
<feature type="compositionally biased region" description="Low complexity" evidence="1">
    <location>
        <begin position="417"/>
        <end position="439"/>
    </location>
</feature>
<proteinExistence type="predicted"/>
<evidence type="ECO:0000256" key="2">
    <source>
        <dbReference type="SAM" id="SignalP"/>
    </source>
</evidence>
<evidence type="ECO:0000313" key="4">
    <source>
        <dbReference type="Proteomes" id="UP000001449"/>
    </source>
</evidence>
<reference evidence="3 4" key="2">
    <citation type="journal article" date="2008" name="Nature">
        <title>The Phaeodactylum genome reveals the evolutionary history of diatom genomes.</title>
        <authorList>
            <person name="Bowler C."/>
            <person name="Allen A.E."/>
            <person name="Badger J.H."/>
            <person name="Grimwood J."/>
            <person name="Jabbari K."/>
            <person name="Kuo A."/>
            <person name="Maheswari U."/>
            <person name="Martens C."/>
            <person name="Maumus F."/>
            <person name="Otillar R.P."/>
            <person name="Rayko E."/>
            <person name="Salamov A."/>
            <person name="Vandepoele K."/>
            <person name="Beszteri B."/>
            <person name="Gruber A."/>
            <person name="Heijde M."/>
            <person name="Katinka M."/>
            <person name="Mock T."/>
            <person name="Valentin K."/>
            <person name="Verret F."/>
            <person name="Berges J.A."/>
            <person name="Brownlee C."/>
            <person name="Cadoret J.P."/>
            <person name="Chiovitti A."/>
            <person name="Choi C.J."/>
            <person name="Coesel S."/>
            <person name="De Martino A."/>
            <person name="Detter J.C."/>
            <person name="Durkin C."/>
            <person name="Falciatore A."/>
            <person name="Fournet J."/>
            <person name="Haruta M."/>
            <person name="Huysman M.J."/>
            <person name="Jenkins B.D."/>
            <person name="Jiroutova K."/>
            <person name="Jorgensen R.E."/>
            <person name="Joubert Y."/>
            <person name="Kaplan A."/>
            <person name="Kroger N."/>
            <person name="Kroth P.G."/>
            <person name="La Roche J."/>
            <person name="Lindquist E."/>
            <person name="Lommer M."/>
            <person name="Martin-Jezequel V."/>
            <person name="Lopez P.J."/>
            <person name="Lucas S."/>
            <person name="Mangogna M."/>
            <person name="McGinnis K."/>
            <person name="Medlin L.K."/>
            <person name="Montsant A."/>
            <person name="Oudot-Le Secq M.P."/>
            <person name="Napoli C."/>
            <person name="Obornik M."/>
            <person name="Parker M.S."/>
            <person name="Petit J.L."/>
            <person name="Porcel B.M."/>
            <person name="Poulsen N."/>
            <person name="Robison M."/>
            <person name="Rychlewski L."/>
            <person name="Rynearson T.A."/>
            <person name="Schmutz J."/>
            <person name="Shapiro H."/>
            <person name="Siaut M."/>
            <person name="Stanley M."/>
            <person name="Sussman M.R."/>
            <person name="Taylor A.R."/>
            <person name="Vardi A."/>
            <person name="von Dassow P."/>
            <person name="Vyverman W."/>
            <person name="Willis A."/>
            <person name="Wyrwicz L.S."/>
            <person name="Rokhsar D.S."/>
            <person name="Weissenbach J."/>
            <person name="Armbrust E.V."/>
            <person name="Green B.R."/>
            <person name="Van de Peer Y."/>
            <person name="Grigoriev I.V."/>
        </authorList>
    </citation>
    <scope>NUCLEOTIDE SEQUENCE [LARGE SCALE GENOMIC DNA]</scope>
    <source>
        <strain evidence="3 4">CCMP1335</strain>
    </source>
</reference>
<organism evidence="3 4">
    <name type="scientific">Thalassiosira pseudonana</name>
    <name type="common">Marine diatom</name>
    <name type="synonym">Cyclotella nana</name>
    <dbReference type="NCBI Taxonomy" id="35128"/>
    <lineage>
        <taxon>Eukaryota</taxon>
        <taxon>Sar</taxon>
        <taxon>Stramenopiles</taxon>
        <taxon>Ochrophyta</taxon>
        <taxon>Bacillariophyta</taxon>
        <taxon>Coscinodiscophyceae</taxon>
        <taxon>Thalassiosirophycidae</taxon>
        <taxon>Thalassiosirales</taxon>
        <taxon>Thalassiosiraceae</taxon>
        <taxon>Thalassiosira</taxon>
    </lineage>
</organism>
<feature type="signal peptide" evidence="2">
    <location>
        <begin position="1"/>
        <end position="23"/>
    </location>
</feature>
<dbReference type="Proteomes" id="UP000001449">
    <property type="component" value="Chromosome 20"/>
</dbReference>
<dbReference type="RefSeq" id="XP_002294713.1">
    <property type="nucleotide sequence ID" value="XM_002294677.1"/>
</dbReference>
<dbReference type="HOGENOM" id="CLU_393588_0_0_1"/>
<protein>
    <submittedName>
        <fullName evidence="3">Uncharacterized protein</fullName>
    </submittedName>
</protein>
<dbReference type="GeneID" id="7443346"/>
<sequence>MKTTPTSALLLFVTTTPPPFISAQCTTIETITNLPSRNICTLLASILSTSDLLSGTTAQLDEACLVHENVDENHDYNITCVSEVVAMMEALDSPNCDGASSSFMNTVYNNAQDFEAVNTLACQRNSLRECYSDIQTSISNCELNPNDEFCMDYATCECLDYFLSMVDVDLSPEFKTTYLHIGDDVMERMRIAQDGCYCGDLNYEAVSLEYGSSCAVASVIVERGDVLAVEDKGSSSVIVDTCDVLRNNNNNSGSGGGGITHSQCAMDVQEVREGIIERGCEYRAANAKFVSTVSLGMDDFTAIESFICKDEGGCYAEVKSAVELCANGATEECVDSTACGCLEEFLAMVGGFSEDIKLDLLSIEDKTLAYMTEAVGMRPCGGIATTTELDLTTNATTTPATTFATESNTSSPMVTEAPKATSTKATSTTIATKATSPPSGLNDTSTFATESLASSQITTTEATYTTTASNEALSMSSSTSSPEVISACKQLYSQAMALKNGDSCSLANSFMQAQDIFFSGGPSELQEYCTGNAYLKCIDGAQEVLTQIEEEGCVVGNESVENFMYSIVSDDFLSVARFSCSGCYDEVKIVIETTCGSASDSLSDEECTKSASCECLSEFLSVVSSLSEAIKTSLIRRGGYVDSVAAVRGGFQNNMCVAGGDIVLDESNAAEPIASSGCGGSRMRAVFIGGFAVAFHMVVGL</sequence>
<reference evidence="3 4" key="1">
    <citation type="journal article" date="2004" name="Science">
        <title>The genome of the diatom Thalassiosira pseudonana: ecology, evolution, and metabolism.</title>
        <authorList>
            <person name="Armbrust E.V."/>
            <person name="Berges J.A."/>
            <person name="Bowler C."/>
            <person name="Green B.R."/>
            <person name="Martinez D."/>
            <person name="Putnam N.H."/>
            <person name="Zhou S."/>
            <person name="Allen A.E."/>
            <person name="Apt K.E."/>
            <person name="Bechner M."/>
            <person name="Brzezinski M.A."/>
            <person name="Chaal B.K."/>
            <person name="Chiovitti A."/>
            <person name="Davis A.K."/>
            <person name="Demarest M.S."/>
            <person name="Detter J.C."/>
            <person name="Glavina T."/>
            <person name="Goodstein D."/>
            <person name="Hadi M.Z."/>
            <person name="Hellsten U."/>
            <person name="Hildebrand M."/>
            <person name="Jenkins B.D."/>
            <person name="Jurka J."/>
            <person name="Kapitonov V.V."/>
            <person name="Kroger N."/>
            <person name="Lau W.W."/>
            <person name="Lane T.W."/>
            <person name="Larimer F.W."/>
            <person name="Lippmeier J.C."/>
            <person name="Lucas S."/>
            <person name="Medina M."/>
            <person name="Montsant A."/>
            <person name="Obornik M."/>
            <person name="Parker M.S."/>
            <person name="Palenik B."/>
            <person name="Pazour G.J."/>
            <person name="Richardson P.M."/>
            <person name="Rynearson T.A."/>
            <person name="Saito M.A."/>
            <person name="Schwartz D.C."/>
            <person name="Thamatrakoln K."/>
            <person name="Valentin K."/>
            <person name="Vardi A."/>
            <person name="Wilkerson F.P."/>
            <person name="Rokhsar D.S."/>
        </authorList>
    </citation>
    <scope>NUCLEOTIDE SEQUENCE [LARGE SCALE GENOMIC DNA]</scope>
    <source>
        <strain evidence="3 4">CCMP1335</strain>
    </source>
</reference>
<gene>
    <name evidence="3" type="ORF">THAPSDRAFT_11492</name>
</gene>